<proteinExistence type="predicted"/>
<keyword evidence="2" id="KW-1185">Reference proteome</keyword>
<accession>A0A4C1Y7R8</accession>
<protein>
    <submittedName>
        <fullName evidence="1">Uncharacterized protein</fullName>
    </submittedName>
</protein>
<evidence type="ECO:0000313" key="1">
    <source>
        <dbReference type="EMBL" id="GBP71976.1"/>
    </source>
</evidence>
<sequence length="99" mass="11123">MSVQEINSRRATQSEALTALRPATEDRAEIDLIKCYKAARLVLKLETKGGSGRRRRRMKSSFAVALGFRLLPSDPWLPPLVTELKPMAPQAQQFTITLQ</sequence>
<organism evidence="1 2">
    <name type="scientific">Eumeta variegata</name>
    <name type="common">Bagworm moth</name>
    <name type="synonym">Eumeta japonica</name>
    <dbReference type="NCBI Taxonomy" id="151549"/>
    <lineage>
        <taxon>Eukaryota</taxon>
        <taxon>Metazoa</taxon>
        <taxon>Ecdysozoa</taxon>
        <taxon>Arthropoda</taxon>
        <taxon>Hexapoda</taxon>
        <taxon>Insecta</taxon>
        <taxon>Pterygota</taxon>
        <taxon>Neoptera</taxon>
        <taxon>Endopterygota</taxon>
        <taxon>Lepidoptera</taxon>
        <taxon>Glossata</taxon>
        <taxon>Ditrysia</taxon>
        <taxon>Tineoidea</taxon>
        <taxon>Psychidae</taxon>
        <taxon>Oiketicinae</taxon>
        <taxon>Eumeta</taxon>
    </lineage>
</organism>
<dbReference type="EMBL" id="BGZK01001128">
    <property type="protein sequence ID" value="GBP71976.1"/>
    <property type="molecule type" value="Genomic_DNA"/>
</dbReference>
<gene>
    <name evidence="1" type="ORF">EVAR_45291_1</name>
</gene>
<reference evidence="1 2" key="1">
    <citation type="journal article" date="2019" name="Commun. Biol.">
        <title>The bagworm genome reveals a unique fibroin gene that provides high tensile strength.</title>
        <authorList>
            <person name="Kono N."/>
            <person name="Nakamura H."/>
            <person name="Ohtoshi R."/>
            <person name="Tomita M."/>
            <person name="Numata K."/>
            <person name="Arakawa K."/>
        </authorList>
    </citation>
    <scope>NUCLEOTIDE SEQUENCE [LARGE SCALE GENOMIC DNA]</scope>
</reference>
<comment type="caution">
    <text evidence="1">The sequence shown here is derived from an EMBL/GenBank/DDBJ whole genome shotgun (WGS) entry which is preliminary data.</text>
</comment>
<name>A0A4C1Y7R8_EUMVA</name>
<dbReference type="Proteomes" id="UP000299102">
    <property type="component" value="Unassembled WGS sequence"/>
</dbReference>
<evidence type="ECO:0000313" key="2">
    <source>
        <dbReference type="Proteomes" id="UP000299102"/>
    </source>
</evidence>
<dbReference type="AlphaFoldDB" id="A0A4C1Y7R8"/>